<evidence type="ECO:0000256" key="6">
    <source>
        <dbReference type="ARBA" id="ARBA00022989"/>
    </source>
</evidence>
<dbReference type="PANTHER" id="PTHR32219:SF2">
    <property type="entry name" value="PROTON PUMP-INTERACTOR 1"/>
    <property type="match status" value="1"/>
</dbReference>
<gene>
    <name evidence="13" type="ORF">MIMGU_mgv1a002984mg</name>
</gene>
<dbReference type="PANTHER" id="PTHR32219">
    <property type="entry name" value="RNA-BINDING PROTEIN YLMH-RELATED"/>
    <property type="match status" value="1"/>
</dbReference>
<proteinExistence type="inferred from homology"/>
<dbReference type="AlphaFoldDB" id="A0A022RZ54"/>
<feature type="compositionally biased region" description="Basic and acidic residues" evidence="11">
    <location>
        <begin position="507"/>
        <end position="520"/>
    </location>
</feature>
<dbReference type="PhylomeDB" id="A0A022RZ54"/>
<dbReference type="eggNOG" id="ENOG502QQX1">
    <property type="taxonomic scope" value="Eukaryota"/>
</dbReference>
<evidence type="ECO:0008006" key="15">
    <source>
        <dbReference type="Google" id="ProtNLM"/>
    </source>
</evidence>
<evidence type="ECO:0000313" key="14">
    <source>
        <dbReference type="Proteomes" id="UP000030748"/>
    </source>
</evidence>
<feature type="region of interest" description="Disordered" evidence="11">
    <location>
        <begin position="425"/>
        <end position="448"/>
    </location>
</feature>
<evidence type="ECO:0000256" key="12">
    <source>
        <dbReference type="SAM" id="Phobius"/>
    </source>
</evidence>
<evidence type="ECO:0000313" key="13">
    <source>
        <dbReference type="EMBL" id="EYU44948.1"/>
    </source>
</evidence>
<keyword evidence="6 12" id="KW-1133">Transmembrane helix</keyword>
<keyword evidence="3" id="KW-1003">Cell membrane</keyword>
<accession>A0A022RZ54</accession>
<feature type="coiled-coil region" evidence="10">
    <location>
        <begin position="246"/>
        <end position="294"/>
    </location>
</feature>
<dbReference type="GO" id="GO:0005789">
    <property type="term" value="C:endoplasmic reticulum membrane"/>
    <property type="evidence" value="ECO:0007669"/>
    <property type="project" value="UniProtKB-SubCell"/>
</dbReference>
<evidence type="ECO:0000256" key="7">
    <source>
        <dbReference type="ARBA" id="ARBA00023054"/>
    </source>
</evidence>
<feature type="transmembrane region" description="Helical" evidence="12">
    <location>
        <begin position="596"/>
        <end position="615"/>
    </location>
</feature>
<protein>
    <recommendedName>
        <fullName evidence="15">Proton pump-interactor 1</fullName>
    </recommendedName>
</protein>
<dbReference type="GO" id="GO:0005886">
    <property type="term" value="C:plasma membrane"/>
    <property type="evidence" value="ECO:0007669"/>
    <property type="project" value="UniProtKB-SubCell"/>
</dbReference>
<feature type="region of interest" description="Disordered" evidence="11">
    <location>
        <begin position="507"/>
        <end position="578"/>
    </location>
</feature>
<evidence type="ECO:0000256" key="8">
    <source>
        <dbReference type="ARBA" id="ARBA00023136"/>
    </source>
</evidence>
<reference evidence="13 14" key="1">
    <citation type="journal article" date="2013" name="Proc. Natl. Acad. Sci. U.S.A.">
        <title>Fine-scale variation in meiotic recombination in Mimulus inferred from population shotgun sequencing.</title>
        <authorList>
            <person name="Hellsten U."/>
            <person name="Wright K.M."/>
            <person name="Jenkins J."/>
            <person name="Shu S."/>
            <person name="Yuan Y."/>
            <person name="Wessler S.R."/>
            <person name="Schmutz J."/>
            <person name="Willis J.H."/>
            <person name="Rokhsar D.S."/>
        </authorList>
    </citation>
    <scope>NUCLEOTIDE SEQUENCE [LARGE SCALE GENOMIC DNA]</scope>
    <source>
        <strain evidence="14">cv. DUN x IM62</strain>
    </source>
</reference>
<dbReference type="KEGG" id="egt:105967704"/>
<comment type="similarity">
    <text evidence="9">Belongs to the plant Proton pump-interactor protein family.</text>
</comment>
<evidence type="ECO:0000256" key="3">
    <source>
        <dbReference type="ARBA" id="ARBA00022475"/>
    </source>
</evidence>
<evidence type="ECO:0000256" key="10">
    <source>
        <dbReference type="SAM" id="Coils"/>
    </source>
</evidence>
<keyword evidence="8 12" id="KW-0472">Membrane</keyword>
<dbReference type="OMA" id="HESIELK"/>
<name>A0A022RZ54_ERYGU</name>
<dbReference type="InterPro" id="IPR055282">
    <property type="entry name" value="PPI1-4"/>
</dbReference>
<comment type="subcellular location">
    <subcellularLocation>
        <location evidence="1">Cell membrane</location>
        <topology evidence="1">Single-pass membrane protein</topology>
    </subcellularLocation>
    <subcellularLocation>
        <location evidence="2">Endoplasmic reticulum membrane</location>
        <topology evidence="2">Single-pass membrane protein</topology>
    </subcellularLocation>
</comment>
<feature type="compositionally biased region" description="Basic and acidic residues" evidence="11">
    <location>
        <begin position="368"/>
        <end position="379"/>
    </location>
</feature>
<dbReference type="OrthoDB" id="2195113at2759"/>
<keyword evidence="5" id="KW-0256">Endoplasmic reticulum</keyword>
<evidence type="ECO:0000256" key="9">
    <source>
        <dbReference type="ARBA" id="ARBA00038080"/>
    </source>
</evidence>
<keyword evidence="4 12" id="KW-0812">Transmembrane</keyword>
<sequence length="619" mass="69164">MAVEVVKSNMVIVDNGSAANESMDNEKVNIKFGSHGVEEPAKGEANSVSAPNNLPTDAVDEWPEPKQIHSFYIVRYRALEDHNLKAKLDLADKELQKKNQARFQIIEKLRAKRGDRGQVLAEIRSLSVENRQFRTIIDEKRKEMEPLQQALGKLRGNSSGGGREKGSGIICSSEAELNNLIKSLEYRIQHESIPLSEEKQIMREIKQLEGTRDKVIVFAAERAKIQDSMGEKVDIQGQVKSIGVDLDGVRKDKQVVNAKLKQLDEAKAAIEKEINALEAELNAVSEKRDSTFETIRSMRKQREEGNTPFYQNRMVLTKAKALASDKDVGALKEHSDTEVENFMSLWNSNKSFRVDYESRILQSLDQRQLSKDGRLRNPNEKPLLQPETPPAAAAAPRNEIVAKQTPKEVAVAPTTEAVVVVDPTSEQKVEKAKGAKGGNKKTRVDEQEEEEELFFVTKKDSLPKKTEVDEAKLKEIKREEEIAKRIQAEERKKKMAEKAAAKAAIKAEKEAEKKLKEREKKAKKKSGGGAVTAADSEEAVAEVAEPQKIEEEIEIPAPTEKVKDRKGSSTVRARARPRGQDTITKTILKRKKGTNYWVWAAPAATVVVLVLVVVAKSYL</sequence>
<keyword evidence="7 10" id="KW-0175">Coiled coil</keyword>
<keyword evidence="14" id="KW-1185">Reference proteome</keyword>
<evidence type="ECO:0000256" key="5">
    <source>
        <dbReference type="ARBA" id="ARBA00022824"/>
    </source>
</evidence>
<dbReference type="Proteomes" id="UP000030748">
    <property type="component" value="Unassembled WGS sequence"/>
</dbReference>
<feature type="region of interest" description="Disordered" evidence="11">
    <location>
        <begin position="368"/>
        <end position="395"/>
    </location>
</feature>
<evidence type="ECO:0000256" key="11">
    <source>
        <dbReference type="SAM" id="MobiDB-lite"/>
    </source>
</evidence>
<dbReference type="EMBL" id="KI630206">
    <property type="protein sequence ID" value="EYU44948.1"/>
    <property type="molecule type" value="Genomic_DNA"/>
</dbReference>
<evidence type="ECO:0000256" key="4">
    <source>
        <dbReference type="ARBA" id="ARBA00022692"/>
    </source>
</evidence>
<evidence type="ECO:0000256" key="1">
    <source>
        <dbReference type="ARBA" id="ARBA00004162"/>
    </source>
</evidence>
<organism evidence="13 14">
    <name type="scientific">Erythranthe guttata</name>
    <name type="common">Yellow monkey flower</name>
    <name type="synonym">Mimulus guttatus</name>
    <dbReference type="NCBI Taxonomy" id="4155"/>
    <lineage>
        <taxon>Eukaryota</taxon>
        <taxon>Viridiplantae</taxon>
        <taxon>Streptophyta</taxon>
        <taxon>Embryophyta</taxon>
        <taxon>Tracheophyta</taxon>
        <taxon>Spermatophyta</taxon>
        <taxon>Magnoliopsida</taxon>
        <taxon>eudicotyledons</taxon>
        <taxon>Gunneridae</taxon>
        <taxon>Pentapetalae</taxon>
        <taxon>asterids</taxon>
        <taxon>lamiids</taxon>
        <taxon>Lamiales</taxon>
        <taxon>Phrymaceae</taxon>
        <taxon>Erythranthe</taxon>
    </lineage>
</organism>
<evidence type="ECO:0000256" key="2">
    <source>
        <dbReference type="ARBA" id="ARBA00004389"/>
    </source>
</evidence>